<keyword evidence="9 11" id="KW-0234">DNA repair</keyword>
<dbReference type="GO" id="GO:0006281">
    <property type="term" value="P:DNA repair"/>
    <property type="evidence" value="ECO:0007669"/>
    <property type="project" value="UniProtKB-UniRule"/>
</dbReference>
<dbReference type="FunFam" id="3.40.50.10810:FF:000006">
    <property type="entry name" value="Putative DNA helicase INO80"/>
    <property type="match status" value="1"/>
</dbReference>
<feature type="compositionally biased region" description="Polar residues" evidence="12">
    <location>
        <begin position="1520"/>
        <end position="1530"/>
    </location>
</feature>
<dbReference type="EnsemblMetazoa" id="PHUM290520-RA">
    <property type="protein sequence ID" value="PHUM290520-PA"/>
    <property type="gene ID" value="PHUM290520"/>
</dbReference>
<dbReference type="EMBL" id="AAZO01003373">
    <property type="status" value="NOT_ANNOTATED_CDS"/>
    <property type="molecule type" value="Genomic_DNA"/>
</dbReference>
<keyword evidence="5 11" id="KW-0227">DNA damage</keyword>
<evidence type="ECO:0000256" key="1">
    <source>
        <dbReference type="ARBA" id="ARBA00004123"/>
    </source>
</evidence>
<dbReference type="CDD" id="cd18793">
    <property type="entry name" value="SF2_C_SNF"/>
    <property type="match status" value="1"/>
</dbReference>
<feature type="compositionally biased region" description="Polar residues" evidence="12">
    <location>
        <begin position="967"/>
        <end position="977"/>
    </location>
</feature>
<evidence type="ECO:0000256" key="10">
    <source>
        <dbReference type="ARBA" id="ARBA00023242"/>
    </source>
</evidence>
<comment type="subunit">
    <text evidence="11">Component of the INO80 chromatin-remodeling complex.</text>
</comment>
<comment type="function">
    <text evidence="11">ATPase component of the INO80 complex which remodels chromatin by shifting nucleosomes and is involved in DNA repair.</text>
</comment>
<keyword evidence="18" id="KW-1185">Reference proteome</keyword>
<dbReference type="OMA" id="FWKKNER"/>
<dbReference type="FunFam" id="3.40.50.300:FF:001304">
    <property type="entry name" value="DNA helicase INO80"/>
    <property type="match status" value="1"/>
</dbReference>
<dbReference type="STRING" id="121224.E0VLM8"/>
<comment type="domain">
    <text evidence="11">The DBINO region is involved in binding to DNA.</text>
</comment>
<evidence type="ECO:0000259" key="13">
    <source>
        <dbReference type="PROSITE" id="PS51192"/>
    </source>
</evidence>
<evidence type="ECO:0000313" key="18">
    <source>
        <dbReference type="Proteomes" id="UP000009046"/>
    </source>
</evidence>
<feature type="domain" description="Helicase C-terminal" evidence="14">
    <location>
        <begin position="1141"/>
        <end position="1296"/>
    </location>
</feature>
<dbReference type="GO" id="GO:0005524">
    <property type="term" value="F:ATP binding"/>
    <property type="evidence" value="ECO:0007669"/>
    <property type="project" value="UniProtKB-UniRule"/>
</dbReference>
<reference evidence="17" key="3">
    <citation type="submission" date="2021-02" db="UniProtKB">
        <authorList>
            <consortium name="EnsemblMetazoa"/>
        </authorList>
    </citation>
    <scope>IDENTIFICATION</scope>
    <source>
        <strain evidence="17">USDA</strain>
    </source>
</reference>
<dbReference type="CTD" id="8229651"/>
<dbReference type="InterPro" id="IPR038718">
    <property type="entry name" value="SNF2-like_sf"/>
</dbReference>
<feature type="domain" description="Helicase ATP-binding" evidence="13">
    <location>
        <begin position="483"/>
        <end position="654"/>
    </location>
</feature>
<comment type="subcellular location">
    <subcellularLocation>
        <location evidence="1 11">Nucleus</location>
    </subcellularLocation>
</comment>
<evidence type="ECO:0000313" key="17">
    <source>
        <dbReference type="EnsemblMetazoa" id="PHUM290520-PA"/>
    </source>
</evidence>
<comment type="similarity">
    <text evidence="2 11">Belongs to the SNF2/RAD54 helicase family.</text>
</comment>
<feature type="domain" description="DBINO" evidence="15">
    <location>
        <begin position="265"/>
        <end position="390"/>
    </location>
</feature>
<evidence type="ECO:0000256" key="5">
    <source>
        <dbReference type="ARBA" id="ARBA00022763"/>
    </source>
</evidence>
<proteinExistence type="inferred from homology"/>
<dbReference type="InterPro" id="IPR000330">
    <property type="entry name" value="SNF2_N"/>
</dbReference>
<dbReference type="Pfam" id="PF00271">
    <property type="entry name" value="Helicase_C"/>
    <property type="match status" value="1"/>
</dbReference>
<name>E0VLM8_PEDHC</name>
<evidence type="ECO:0000256" key="4">
    <source>
        <dbReference type="ARBA" id="ARBA00022741"/>
    </source>
</evidence>
<feature type="compositionally biased region" description="Polar residues" evidence="12">
    <location>
        <begin position="1410"/>
        <end position="1420"/>
    </location>
</feature>
<protein>
    <recommendedName>
        <fullName evidence="3 11">Chromatin-remodeling ATPase INO80</fullName>
        <ecNumber evidence="11">3.6.4.-</ecNumber>
    </recommendedName>
</protein>
<dbReference type="GO" id="GO:0003677">
    <property type="term" value="F:DNA binding"/>
    <property type="evidence" value="ECO:0007669"/>
    <property type="project" value="UniProtKB-UniRule"/>
</dbReference>
<dbReference type="eggNOG" id="KOG0388">
    <property type="taxonomic scope" value="Eukaryota"/>
</dbReference>
<dbReference type="InterPro" id="IPR020838">
    <property type="entry name" value="DBINO"/>
</dbReference>
<dbReference type="InterPro" id="IPR049730">
    <property type="entry name" value="SNF2/RAD54-like_C"/>
</dbReference>
<dbReference type="InParanoid" id="E0VLM8"/>
<evidence type="ECO:0000256" key="11">
    <source>
        <dbReference type="RuleBase" id="RU368001"/>
    </source>
</evidence>
<dbReference type="InterPro" id="IPR001650">
    <property type="entry name" value="Helicase_C-like"/>
</dbReference>
<dbReference type="GO" id="GO:0042393">
    <property type="term" value="F:histone binding"/>
    <property type="evidence" value="ECO:0007669"/>
    <property type="project" value="TreeGrafter"/>
</dbReference>
<evidence type="ECO:0000256" key="3">
    <source>
        <dbReference type="ARBA" id="ARBA00019805"/>
    </source>
</evidence>
<dbReference type="FunCoup" id="E0VLM8">
    <property type="interactions" value="1992"/>
</dbReference>
<dbReference type="Gene3D" id="3.40.50.300">
    <property type="entry name" value="P-loop containing nucleotide triphosphate hydrolases"/>
    <property type="match status" value="2"/>
</dbReference>
<evidence type="ECO:0000256" key="9">
    <source>
        <dbReference type="ARBA" id="ARBA00023204"/>
    </source>
</evidence>
<dbReference type="Proteomes" id="UP000009046">
    <property type="component" value="Unassembled WGS sequence"/>
</dbReference>
<dbReference type="SMART" id="SM00487">
    <property type="entry name" value="DEXDc"/>
    <property type="match status" value="1"/>
</dbReference>
<sequence>MAEIPDIMGHVGELAQPLHIQRLHKSLVLQPFLNSVEKVFKHTQSDDSDSDIDVNDYKFKKKGEKLVNGIPTTTEERRSDKMRLFNFTNIQADRKWLHDVLISDSSGSSDEDKPITDEYFQEMLRQHVEEKKYRKRVHAKPEYHRYQYYGTGLLSNYDKYPEHQKSVIGFKKVEGGKNKKKLSKSFVDGLKSRKPKKVIKKECNLNDSLDQDSIQKDDKLSLLDDYKEESEKLRSLPGQGKSSRSKKKTDKLKSPEVMAMRRKKLWAVMSKKEVAKGQRSKANNHKEVISLCKKMAQLCIKHWKQKALQSQKNMKETVWRNKRLTREMQAYWKRYERVERDTRRRQEKEAEEQRKMDVELMEAKRQQRKLNFLITQTELYAHFISKKLCGSGFNEQHRILSQLDEEKNPRLASIDDYNSEEMKAKATKNVEEAFNAEKVRSSQFEHSSVSREGDGEFNDERPQPLMFKGNLKHYQLKGMNWLSNLYDQGINGILADEMGLGKTVQSIAFLCHIAEKYSVWGPFLIISPASTLHNWQQEMERFVPDFKVVPYWGNVQERRILRQFWDQKDLHTKEASFHVVITSYQLVITDFKYFNRIKWQYLILDEAQAIKSSNSMRWKLLLGFSCRNRLLLSGTPIQNSMAELWALLHFIMPTLFDNHEEFSEWFSKDIESQAENKSKIDEKHLSRLHLILKPFMLRRIKKDVENELSDKIEIMVYCPLTIRQKLLYSGLKKKIRIEDLLAGISGRGGTTGEDSGNKNVASSLMNLVMQFRKVCNHPELFERREARSPLYLNCNEYIIPKLIYEDGMLHKAIPSVNHLLYNKFSIFAIEWMFKSLFSESKENESVSTRCDSFFSFLRFVDISFQELKNMLLKGILYFWIYSYRSHKLEELVYYRSIWNNFKPSNKRLLISPESSTSFPSISSSPALNDLVFTRHVGDRSTVYTHTKHIHHSMAETLQHRVMRSQKIKSNQTESTAEAETVEPESSDWSNEGKGKAKVCKSPTKVNQKITNVSDDSSKNFIVPEFPYVKRPPRIYECVPTQMPEFLFVPNLKIQAKSRIQYSSCRNSAWNWTKHLLCSGKEGWETVWYGHPILAELYRERNLKFHYLPVGGLIAAEPKSGWSNITIPDKQTMVADAGKLYVLDGLLKRLKEGGHRVLIYSQMTRMIDLLEEYMWHRKHTYMRLDGSSKISERRDMVADFQSRADIFVFLLSTRAGGLGINLTAADTVIFYDSDWNPTVDQQAMDRAHRLGQTKQVTVYRLICKGTIEERILQRAREKSEIQRMVISGGNFKPDHLKPKEVVSLLLDDEEIEKKCKIFQAEKKLADENKQDTSKNDKRRKIKTEPSNATTAEPGGKKIKLEPLDDSLLSVDSTPQSPTRSDYSLGSGAVPQDETSNDGFVVDVDSPAGYTSGLNTSNNPYNNPLGIGSLKVKPVSRGSRRGRPRGLRRGSCNSVSKRYTGGIKLPGEMFISGESPETPVEAAPPTKRGKNLSCSISGNLKRGPGRPRMKPFMPGNRGTRGPSRTSRKTTAPLQVPISRSSEPSSPAAATASSGIDTPKPYGFYMPCSSGPE</sequence>
<evidence type="ECO:0000256" key="6">
    <source>
        <dbReference type="ARBA" id="ARBA00022801"/>
    </source>
</evidence>
<dbReference type="VEuPathDB" id="VectorBase:PHUM290520"/>
<feature type="region of interest" description="Disordered" evidence="12">
    <location>
        <begin position="1324"/>
        <end position="1570"/>
    </location>
</feature>
<dbReference type="InterPro" id="IPR014001">
    <property type="entry name" value="Helicase_ATP-bd"/>
</dbReference>
<dbReference type="OrthoDB" id="5847120at2759"/>
<dbReference type="GO" id="GO:0031011">
    <property type="term" value="C:Ino80 complex"/>
    <property type="evidence" value="ECO:0007669"/>
    <property type="project" value="UniProtKB-UniRule"/>
</dbReference>
<comment type="catalytic activity">
    <reaction evidence="11">
        <text>ATP + H2O = ADP + phosphate + H(+)</text>
        <dbReference type="Rhea" id="RHEA:13065"/>
        <dbReference type="ChEBI" id="CHEBI:15377"/>
        <dbReference type="ChEBI" id="CHEBI:15378"/>
        <dbReference type="ChEBI" id="CHEBI:30616"/>
        <dbReference type="ChEBI" id="CHEBI:43474"/>
        <dbReference type="ChEBI" id="CHEBI:456216"/>
    </reaction>
</comment>
<dbReference type="PANTHER" id="PTHR45685">
    <property type="entry name" value="HELICASE SRCAP-RELATED"/>
    <property type="match status" value="1"/>
</dbReference>
<feature type="compositionally biased region" description="Basic residues" evidence="12">
    <location>
        <begin position="1436"/>
        <end position="1446"/>
    </location>
</feature>
<evidence type="ECO:0000256" key="12">
    <source>
        <dbReference type="SAM" id="MobiDB-lite"/>
    </source>
</evidence>
<reference evidence="16" key="2">
    <citation type="submission" date="2007-04" db="EMBL/GenBank/DDBJ databases">
        <title>The genome of the human body louse.</title>
        <authorList>
            <consortium name="The Human Body Louse Genome Consortium"/>
            <person name="Kirkness E."/>
            <person name="Walenz B."/>
            <person name="Hass B."/>
            <person name="Bruggner R."/>
            <person name="Strausberg R."/>
        </authorList>
    </citation>
    <scope>NUCLEOTIDE SEQUENCE</scope>
    <source>
        <strain evidence="16">USDA</strain>
    </source>
</reference>
<organism>
    <name type="scientific">Pediculus humanus subsp. corporis</name>
    <name type="common">Body louse</name>
    <dbReference type="NCBI Taxonomy" id="121224"/>
    <lineage>
        <taxon>Eukaryota</taxon>
        <taxon>Metazoa</taxon>
        <taxon>Ecdysozoa</taxon>
        <taxon>Arthropoda</taxon>
        <taxon>Hexapoda</taxon>
        <taxon>Insecta</taxon>
        <taxon>Pterygota</taxon>
        <taxon>Neoptera</taxon>
        <taxon>Paraneoptera</taxon>
        <taxon>Psocodea</taxon>
        <taxon>Troctomorpha</taxon>
        <taxon>Phthiraptera</taxon>
        <taxon>Anoplura</taxon>
        <taxon>Pediculidae</taxon>
        <taxon>Pediculus</taxon>
    </lineage>
</organism>
<dbReference type="RefSeq" id="XP_002427022.1">
    <property type="nucleotide sequence ID" value="XM_002426977.1"/>
</dbReference>
<evidence type="ECO:0000256" key="8">
    <source>
        <dbReference type="ARBA" id="ARBA00023125"/>
    </source>
</evidence>
<gene>
    <name evidence="17" type="primary">8229651</name>
    <name evidence="16" type="ORF">Phum_PHUM290520</name>
</gene>
<feature type="region of interest" description="Disordered" evidence="12">
    <location>
        <begin position="966"/>
        <end position="1001"/>
    </location>
</feature>
<feature type="compositionally biased region" description="Low complexity" evidence="12">
    <location>
        <begin position="1534"/>
        <end position="1551"/>
    </location>
</feature>
<dbReference type="SMART" id="SM00490">
    <property type="entry name" value="HELICc"/>
    <property type="match status" value="1"/>
</dbReference>
<dbReference type="GO" id="GO:0006338">
    <property type="term" value="P:chromatin remodeling"/>
    <property type="evidence" value="ECO:0007669"/>
    <property type="project" value="UniProtKB-UniRule"/>
</dbReference>
<evidence type="ECO:0000259" key="15">
    <source>
        <dbReference type="PROSITE" id="PS51413"/>
    </source>
</evidence>
<dbReference type="SUPFAM" id="SSF52540">
    <property type="entry name" value="P-loop containing nucleoside triphosphate hydrolases"/>
    <property type="match status" value="2"/>
</dbReference>
<evidence type="ECO:0000259" key="14">
    <source>
        <dbReference type="PROSITE" id="PS51194"/>
    </source>
</evidence>
<dbReference type="GO" id="GO:0016887">
    <property type="term" value="F:ATP hydrolysis activity"/>
    <property type="evidence" value="ECO:0007669"/>
    <property type="project" value="TreeGrafter"/>
</dbReference>
<dbReference type="InterPro" id="IPR027417">
    <property type="entry name" value="P-loop_NTPase"/>
</dbReference>
<dbReference type="PROSITE" id="PS51194">
    <property type="entry name" value="HELICASE_CTER"/>
    <property type="match status" value="1"/>
</dbReference>
<evidence type="ECO:0000256" key="2">
    <source>
        <dbReference type="ARBA" id="ARBA00007025"/>
    </source>
</evidence>
<dbReference type="EMBL" id="DS235277">
    <property type="protein sequence ID" value="EEB14284.1"/>
    <property type="molecule type" value="Genomic_DNA"/>
</dbReference>
<keyword evidence="6 11" id="KW-0378">Hydrolase</keyword>
<keyword evidence="4" id="KW-0547">Nucleotide-binding</keyword>
<dbReference type="Gene3D" id="3.40.50.10810">
    <property type="entry name" value="Tandem AAA-ATPase domain"/>
    <property type="match status" value="1"/>
</dbReference>
<dbReference type="EC" id="3.6.4.-" evidence="11"/>
<feature type="region of interest" description="Disordered" evidence="12">
    <location>
        <begin position="231"/>
        <end position="256"/>
    </location>
</feature>
<dbReference type="HOGENOM" id="CLU_000315_19_0_1"/>
<keyword evidence="7 11" id="KW-0067">ATP-binding</keyword>
<keyword evidence="8 11" id="KW-0238">DNA-binding</keyword>
<dbReference type="Pfam" id="PF13892">
    <property type="entry name" value="DBINO"/>
    <property type="match status" value="1"/>
</dbReference>
<dbReference type="Pfam" id="PF00176">
    <property type="entry name" value="SNF2-rel_dom"/>
    <property type="match status" value="1"/>
</dbReference>
<feature type="compositionally biased region" description="Basic and acidic residues" evidence="12">
    <location>
        <begin position="1324"/>
        <end position="1334"/>
    </location>
</feature>
<feature type="compositionally biased region" description="Polar residues" evidence="12">
    <location>
        <begin position="1368"/>
        <end position="1382"/>
    </location>
</feature>
<evidence type="ECO:0000256" key="7">
    <source>
        <dbReference type="ARBA" id="ARBA00022840"/>
    </source>
</evidence>
<dbReference type="PROSITE" id="PS51413">
    <property type="entry name" value="DBINO"/>
    <property type="match status" value="1"/>
</dbReference>
<evidence type="ECO:0000313" key="16">
    <source>
        <dbReference type="EMBL" id="EEB14284.1"/>
    </source>
</evidence>
<dbReference type="GeneID" id="8229651"/>
<dbReference type="InterPro" id="IPR050520">
    <property type="entry name" value="INO80/SWR1_helicase"/>
</dbReference>
<dbReference type="KEGG" id="phu:Phum_PHUM290520"/>
<dbReference type="PANTHER" id="PTHR45685:SF2">
    <property type="entry name" value="CHROMATIN-REMODELING ATPASE INO80"/>
    <property type="match status" value="1"/>
</dbReference>
<keyword evidence="10" id="KW-0539">Nucleus</keyword>
<accession>E0VLM8</accession>
<reference evidence="16" key="1">
    <citation type="submission" date="2007-04" db="EMBL/GenBank/DDBJ databases">
        <title>Annotation of Pediculus humanus corporis strain USDA.</title>
        <authorList>
            <person name="Kirkness E."/>
            <person name="Hannick L."/>
            <person name="Hass B."/>
            <person name="Bruggner R."/>
            <person name="Lawson D."/>
            <person name="Bidwell S."/>
            <person name="Joardar V."/>
            <person name="Caler E."/>
            <person name="Walenz B."/>
            <person name="Inman J."/>
            <person name="Schobel S."/>
            <person name="Galinsky K."/>
            <person name="Amedeo P."/>
            <person name="Strausberg R."/>
        </authorList>
    </citation>
    <scope>NUCLEOTIDE SEQUENCE</scope>
    <source>
        <strain evidence="16">USDA</strain>
    </source>
</reference>
<dbReference type="PROSITE" id="PS51192">
    <property type="entry name" value="HELICASE_ATP_BIND_1"/>
    <property type="match status" value="1"/>
</dbReference>